<evidence type="ECO:0000256" key="8">
    <source>
        <dbReference type="RuleBase" id="RU003664"/>
    </source>
</evidence>
<evidence type="ECO:0000313" key="12">
    <source>
        <dbReference type="Proteomes" id="UP000230935"/>
    </source>
</evidence>
<keyword evidence="5 7" id="KW-0547">Nucleotide-binding</keyword>
<evidence type="ECO:0000256" key="5">
    <source>
        <dbReference type="ARBA" id="ARBA00022741"/>
    </source>
</evidence>
<dbReference type="InterPro" id="IPR036615">
    <property type="entry name" value="Mur_ligase_C_dom_sf"/>
</dbReference>
<keyword evidence="7 8" id="KW-0132">Cell division</keyword>
<reference evidence="12" key="1">
    <citation type="submission" date="2017-09" db="EMBL/GenBank/DDBJ databases">
        <title>Depth-based differentiation of microbial function through sediment-hosted aquifers and enrichment of novel symbionts in the deep terrestrial subsurface.</title>
        <authorList>
            <person name="Probst A.J."/>
            <person name="Ladd B."/>
            <person name="Jarett J.K."/>
            <person name="Geller-Mcgrath D.E."/>
            <person name="Sieber C.M.K."/>
            <person name="Emerson J.B."/>
            <person name="Anantharaman K."/>
            <person name="Thomas B.C."/>
            <person name="Malmstrom R."/>
            <person name="Stieglmeier M."/>
            <person name="Klingl A."/>
            <person name="Woyke T."/>
            <person name="Ryan C.M."/>
            <person name="Banfield J.F."/>
        </authorList>
    </citation>
    <scope>NUCLEOTIDE SEQUENCE [LARGE SCALE GENOMIC DNA]</scope>
</reference>
<dbReference type="SUPFAM" id="SSF53244">
    <property type="entry name" value="MurD-like peptide ligases, peptide-binding domain"/>
    <property type="match status" value="1"/>
</dbReference>
<dbReference type="InterPro" id="IPR005762">
    <property type="entry name" value="MurD"/>
</dbReference>
<dbReference type="InterPro" id="IPR004101">
    <property type="entry name" value="Mur_ligase_C"/>
</dbReference>
<evidence type="ECO:0000256" key="2">
    <source>
        <dbReference type="ARBA" id="ARBA00004752"/>
    </source>
</evidence>
<keyword evidence="6 7" id="KW-0067">ATP-binding</keyword>
<dbReference type="GO" id="GO:0008360">
    <property type="term" value="P:regulation of cell shape"/>
    <property type="evidence" value="ECO:0007669"/>
    <property type="project" value="UniProtKB-KW"/>
</dbReference>
<dbReference type="GO" id="GO:0005524">
    <property type="term" value="F:ATP binding"/>
    <property type="evidence" value="ECO:0007669"/>
    <property type="project" value="UniProtKB-UniRule"/>
</dbReference>
<dbReference type="Pfam" id="PF21799">
    <property type="entry name" value="MurD-like_N"/>
    <property type="match status" value="1"/>
</dbReference>
<dbReference type="GO" id="GO:0009252">
    <property type="term" value="P:peptidoglycan biosynthetic process"/>
    <property type="evidence" value="ECO:0007669"/>
    <property type="project" value="UniProtKB-UniRule"/>
</dbReference>
<evidence type="ECO:0000259" key="10">
    <source>
        <dbReference type="Pfam" id="PF08245"/>
    </source>
</evidence>
<dbReference type="EC" id="6.3.2.9" evidence="7 8"/>
<proteinExistence type="inferred from homology"/>
<dbReference type="SUPFAM" id="SSF51984">
    <property type="entry name" value="MurCD N-terminal domain"/>
    <property type="match status" value="1"/>
</dbReference>
<dbReference type="InterPro" id="IPR013221">
    <property type="entry name" value="Mur_ligase_cen"/>
</dbReference>
<evidence type="ECO:0000256" key="7">
    <source>
        <dbReference type="HAMAP-Rule" id="MF_00639"/>
    </source>
</evidence>
<dbReference type="PANTHER" id="PTHR43692:SF1">
    <property type="entry name" value="UDP-N-ACETYLMURAMOYLALANINE--D-GLUTAMATE LIGASE"/>
    <property type="match status" value="1"/>
</dbReference>
<dbReference type="Gene3D" id="3.40.50.720">
    <property type="entry name" value="NAD(P)-binding Rossmann-like Domain"/>
    <property type="match status" value="1"/>
</dbReference>
<evidence type="ECO:0000259" key="9">
    <source>
        <dbReference type="Pfam" id="PF02875"/>
    </source>
</evidence>
<dbReference type="GO" id="GO:0008764">
    <property type="term" value="F:UDP-N-acetylmuramoylalanine-D-glutamate ligase activity"/>
    <property type="evidence" value="ECO:0007669"/>
    <property type="project" value="UniProtKB-UniRule"/>
</dbReference>
<gene>
    <name evidence="7 11" type="primary">murD</name>
    <name evidence="11" type="ORF">COT81_00380</name>
</gene>
<dbReference type="Proteomes" id="UP000230935">
    <property type="component" value="Unassembled WGS sequence"/>
</dbReference>
<evidence type="ECO:0000313" key="11">
    <source>
        <dbReference type="EMBL" id="PIS05605.1"/>
    </source>
</evidence>
<organism evidence="11 12">
    <name type="scientific">Candidatus Buchananbacteria bacterium CG10_big_fil_rev_8_21_14_0_10_42_9</name>
    <dbReference type="NCBI Taxonomy" id="1974526"/>
    <lineage>
        <taxon>Bacteria</taxon>
        <taxon>Candidatus Buchananiibacteriota</taxon>
    </lineage>
</organism>
<evidence type="ECO:0000256" key="1">
    <source>
        <dbReference type="ARBA" id="ARBA00004496"/>
    </source>
</evidence>
<dbReference type="Pfam" id="PF02875">
    <property type="entry name" value="Mur_ligase_C"/>
    <property type="match status" value="1"/>
</dbReference>
<dbReference type="Gene3D" id="3.40.1190.10">
    <property type="entry name" value="Mur-like, catalytic domain"/>
    <property type="match status" value="1"/>
</dbReference>
<evidence type="ECO:0000256" key="6">
    <source>
        <dbReference type="ARBA" id="ARBA00022840"/>
    </source>
</evidence>
<dbReference type="Gene3D" id="3.90.190.20">
    <property type="entry name" value="Mur ligase, C-terminal domain"/>
    <property type="match status" value="1"/>
</dbReference>
<dbReference type="HAMAP" id="MF_00639">
    <property type="entry name" value="MurD"/>
    <property type="match status" value="1"/>
</dbReference>
<comment type="similarity">
    <text evidence="7">Belongs to the MurCDEF family.</text>
</comment>
<sequence length="465" mass="51513">MKRFKNKKITVMGLGLHGGGLAVTRWLAERGADLTVTDLKSKSELKESLDKLKKYKNIKLILGRHRNADFVNCEMVIRNPAVPNNSKYLALAKKSGAVVHNEASLFFSLINSAKIIGITGTRGKSTTASLLGNILKKHGYKTLVAGNIGTSAMFDNYYSARQADFVVLELSSWHLEDMHEHKQSPHIAIITNLFPEHLNRYASYSAYKKAKAHILAWQSKKDMALINYDNNDSRQLGKLVLGKRIWLSRKFLPDQNAIFIKSGNVKLRLDGRESNLLSLKIMPSGWQLMLANYLAAMAAARILNVSPYSIRRGIKTFKGVPHRLEFIGDKDGVKFYNDSAASSPEATILALRALGGRTRKIILIAGGSDKKLNFTNLAKEIKKFAKAVVLFQGEGGTKLRQALKRVKMNSPIKTNQTSMQSALKNAMAYAKPGDIVLLSPACASFGLFTNEFDRGRQFVGTVKSL</sequence>
<dbReference type="NCBIfam" id="TIGR01087">
    <property type="entry name" value="murD"/>
    <property type="match status" value="1"/>
</dbReference>
<keyword evidence="7 8" id="KW-0961">Cell wall biogenesis/degradation</keyword>
<accession>A0A2H0W2K0</accession>
<name>A0A2H0W2K0_9BACT</name>
<keyword evidence="7 8" id="KW-0133">Cell shape</keyword>
<keyword evidence="7 8" id="KW-0573">Peptidoglycan synthesis</keyword>
<keyword evidence="4 7" id="KW-0436">Ligase</keyword>
<protein>
    <recommendedName>
        <fullName evidence="7 8">UDP-N-acetylmuramoylalanine--D-glutamate ligase</fullName>
        <ecNumber evidence="7 8">6.3.2.9</ecNumber>
    </recommendedName>
    <alternativeName>
        <fullName evidence="7">D-glutamic acid-adding enzyme</fullName>
    </alternativeName>
    <alternativeName>
        <fullName evidence="7">UDP-N-acetylmuramoyl-L-alanyl-D-glutamate synthetase</fullName>
    </alternativeName>
</protein>
<dbReference type="InterPro" id="IPR036565">
    <property type="entry name" value="Mur-like_cat_sf"/>
</dbReference>
<dbReference type="GO" id="GO:0071555">
    <property type="term" value="P:cell wall organization"/>
    <property type="evidence" value="ECO:0007669"/>
    <property type="project" value="UniProtKB-KW"/>
</dbReference>
<dbReference type="SUPFAM" id="SSF53623">
    <property type="entry name" value="MurD-like peptide ligases, catalytic domain"/>
    <property type="match status" value="1"/>
</dbReference>
<comment type="pathway">
    <text evidence="2 7 8">Cell wall biogenesis; peptidoglycan biosynthesis.</text>
</comment>
<comment type="caution">
    <text evidence="11">The sequence shown here is derived from an EMBL/GenBank/DDBJ whole genome shotgun (WGS) entry which is preliminary data.</text>
</comment>
<comment type="function">
    <text evidence="7 8">Cell wall formation. Catalyzes the addition of glutamate to the nucleotide precursor UDP-N-acetylmuramoyl-L-alanine (UMA).</text>
</comment>
<dbReference type="AlphaFoldDB" id="A0A2H0W2K0"/>
<keyword evidence="3 7" id="KW-0963">Cytoplasm</keyword>
<comment type="catalytic activity">
    <reaction evidence="7 8">
        <text>UDP-N-acetyl-alpha-D-muramoyl-L-alanine + D-glutamate + ATP = UDP-N-acetyl-alpha-D-muramoyl-L-alanyl-D-glutamate + ADP + phosphate + H(+)</text>
        <dbReference type="Rhea" id="RHEA:16429"/>
        <dbReference type="ChEBI" id="CHEBI:15378"/>
        <dbReference type="ChEBI" id="CHEBI:29986"/>
        <dbReference type="ChEBI" id="CHEBI:30616"/>
        <dbReference type="ChEBI" id="CHEBI:43474"/>
        <dbReference type="ChEBI" id="CHEBI:83898"/>
        <dbReference type="ChEBI" id="CHEBI:83900"/>
        <dbReference type="ChEBI" id="CHEBI:456216"/>
        <dbReference type="EC" id="6.3.2.9"/>
    </reaction>
</comment>
<dbReference type="UniPathway" id="UPA00219"/>
<feature type="binding site" evidence="7">
    <location>
        <begin position="120"/>
        <end position="126"/>
    </location>
    <ligand>
        <name>ATP</name>
        <dbReference type="ChEBI" id="CHEBI:30616"/>
    </ligand>
</feature>
<feature type="domain" description="Mur ligase C-terminal" evidence="9">
    <location>
        <begin position="322"/>
        <end position="442"/>
    </location>
</feature>
<evidence type="ECO:0000256" key="4">
    <source>
        <dbReference type="ARBA" id="ARBA00022598"/>
    </source>
</evidence>
<feature type="domain" description="Mur ligase central" evidence="10">
    <location>
        <begin position="118"/>
        <end position="299"/>
    </location>
</feature>
<dbReference type="GO" id="GO:0051301">
    <property type="term" value="P:cell division"/>
    <property type="evidence" value="ECO:0007669"/>
    <property type="project" value="UniProtKB-KW"/>
</dbReference>
<evidence type="ECO:0000256" key="3">
    <source>
        <dbReference type="ARBA" id="ARBA00022490"/>
    </source>
</evidence>
<keyword evidence="7 8" id="KW-0131">Cell cycle</keyword>
<dbReference type="EMBL" id="PEZZ01000002">
    <property type="protein sequence ID" value="PIS05605.1"/>
    <property type="molecule type" value="Genomic_DNA"/>
</dbReference>
<dbReference type="PANTHER" id="PTHR43692">
    <property type="entry name" value="UDP-N-ACETYLMURAMOYLALANINE--D-GLUTAMATE LIGASE"/>
    <property type="match status" value="1"/>
</dbReference>
<dbReference type="GO" id="GO:0005737">
    <property type="term" value="C:cytoplasm"/>
    <property type="evidence" value="ECO:0007669"/>
    <property type="project" value="UniProtKB-SubCell"/>
</dbReference>
<dbReference type="Pfam" id="PF08245">
    <property type="entry name" value="Mur_ligase_M"/>
    <property type="match status" value="1"/>
</dbReference>
<comment type="subcellular location">
    <subcellularLocation>
        <location evidence="1 7 8">Cytoplasm</location>
    </subcellularLocation>
</comment>